<protein>
    <submittedName>
        <fullName evidence="4">VanW family protein</fullName>
    </submittedName>
</protein>
<feature type="region of interest" description="Disordered" evidence="1">
    <location>
        <begin position="1"/>
        <end position="99"/>
    </location>
</feature>
<dbReference type="Pfam" id="PF04294">
    <property type="entry name" value="VanW"/>
    <property type="match status" value="1"/>
</dbReference>
<comment type="caution">
    <text evidence="4">The sequence shown here is derived from an EMBL/GenBank/DDBJ whole genome shotgun (WGS) entry which is preliminary data.</text>
</comment>
<keyword evidence="5" id="KW-1185">Reference proteome</keyword>
<evidence type="ECO:0000256" key="1">
    <source>
        <dbReference type="SAM" id="MobiDB-lite"/>
    </source>
</evidence>
<dbReference type="RefSeq" id="WP_397082414.1">
    <property type="nucleotide sequence ID" value="NZ_JBITGY010000004.1"/>
</dbReference>
<dbReference type="InterPro" id="IPR007391">
    <property type="entry name" value="Vancomycin_resist_VanW"/>
</dbReference>
<evidence type="ECO:0000256" key="2">
    <source>
        <dbReference type="SAM" id="Phobius"/>
    </source>
</evidence>
<gene>
    <name evidence="4" type="ORF">ACIBG2_17580</name>
</gene>
<keyword evidence="2" id="KW-1133">Transmembrane helix</keyword>
<feature type="domain" description="YoaR-like putative peptidoglycan binding" evidence="3">
    <location>
        <begin position="306"/>
        <end position="412"/>
    </location>
</feature>
<evidence type="ECO:0000259" key="3">
    <source>
        <dbReference type="Pfam" id="PF12229"/>
    </source>
</evidence>
<dbReference type="Proteomes" id="UP001612741">
    <property type="component" value="Unassembled WGS sequence"/>
</dbReference>
<reference evidence="4 5" key="1">
    <citation type="submission" date="2024-10" db="EMBL/GenBank/DDBJ databases">
        <title>The Natural Products Discovery Center: Release of the First 8490 Sequenced Strains for Exploring Actinobacteria Biosynthetic Diversity.</title>
        <authorList>
            <person name="Kalkreuter E."/>
            <person name="Kautsar S.A."/>
            <person name="Yang D."/>
            <person name="Bader C.D."/>
            <person name="Teijaro C.N."/>
            <person name="Fluegel L."/>
            <person name="Davis C.M."/>
            <person name="Simpson J.R."/>
            <person name="Lauterbach L."/>
            <person name="Steele A.D."/>
            <person name="Gui C."/>
            <person name="Meng S."/>
            <person name="Li G."/>
            <person name="Viehrig K."/>
            <person name="Ye F."/>
            <person name="Su P."/>
            <person name="Kiefer A.F."/>
            <person name="Nichols A."/>
            <person name="Cepeda A.J."/>
            <person name="Yan W."/>
            <person name="Fan B."/>
            <person name="Jiang Y."/>
            <person name="Adhikari A."/>
            <person name="Zheng C.-J."/>
            <person name="Schuster L."/>
            <person name="Cowan T.M."/>
            <person name="Smanski M.J."/>
            <person name="Chevrette M.G."/>
            <person name="De Carvalho L.P.S."/>
            <person name="Shen B."/>
        </authorList>
    </citation>
    <scope>NUCLEOTIDE SEQUENCE [LARGE SCALE GENOMIC DNA]</scope>
    <source>
        <strain evidence="4 5">NPDC050545</strain>
    </source>
</reference>
<dbReference type="PANTHER" id="PTHR35788:SF1">
    <property type="entry name" value="EXPORTED PROTEIN"/>
    <property type="match status" value="1"/>
</dbReference>
<evidence type="ECO:0000313" key="5">
    <source>
        <dbReference type="Proteomes" id="UP001612741"/>
    </source>
</evidence>
<dbReference type="InterPro" id="IPR052913">
    <property type="entry name" value="Glycopeptide_resist_protein"/>
</dbReference>
<name>A0ABW7YTH1_9ACTN</name>
<evidence type="ECO:0000313" key="4">
    <source>
        <dbReference type="EMBL" id="MFI6499201.1"/>
    </source>
</evidence>
<accession>A0ABW7YTH1</accession>
<dbReference type="Pfam" id="PF12229">
    <property type="entry name" value="PG_binding_4"/>
    <property type="match status" value="2"/>
</dbReference>
<organism evidence="4 5">
    <name type="scientific">Nonomuraea typhae</name>
    <dbReference type="NCBI Taxonomy" id="2603600"/>
    <lineage>
        <taxon>Bacteria</taxon>
        <taxon>Bacillati</taxon>
        <taxon>Actinomycetota</taxon>
        <taxon>Actinomycetes</taxon>
        <taxon>Streptosporangiales</taxon>
        <taxon>Streptosporangiaceae</taxon>
        <taxon>Nonomuraea</taxon>
    </lineage>
</organism>
<keyword evidence="2" id="KW-0812">Transmembrane</keyword>
<feature type="domain" description="YoaR-like putative peptidoglycan binding" evidence="3">
    <location>
        <begin position="190"/>
        <end position="279"/>
    </location>
</feature>
<keyword evidence="2" id="KW-0472">Membrane</keyword>
<dbReference type="PANTHER" id="PTHR35788">
    <property type="entry name" value="EXPORTED PROTEIN-RELATED"/>
    <property type="match status" value="1"/>
</dbReference>
<dbReference type="EMBL" id="JBITGY010000004">
    <property type="protein sequence ID" value="MFI6499201.1"/>
    <property type="molecule type" value="Genomic_DNA"/>
</dbReference>
<dbReference type="InterPro" id="IPR022029">
    <property type="entry name" value="YoaR-like_PG-bd"/>
</dbReference>
<feature type="transmembrane region" description="Helical" evidence="2">
    <location>
        <begin position="103"/>
        <end position="125"/>
    </location>
</feature>
<feature type="compositionally biased region" description="Pro residues" evidence="1">
    <location>
        <begin position="62"/>
        <end position="93"/>
    </location>
</feature>
<proteinExistence type="predicted"/>
<sequence length="657" mass="69978">MRRAGPIDSPTDPFASVPLPLPGKKPKVEGLPPGVSRDIFGPNGQPEQPKQEPAAGGGGLPPVAPPPQPWPMQGPPQPPASFRPSEPPPPPPGYDHDPPRRRILPTLLLVMVVLGLLAYLVPAVVMSGSVLRGTRVAGIDIGGLTVTQAADKLRTELSARLDRPVTVSMGGREETIQPDEAGLELDVVATIGEAPSGFPTPAEVWRALTGTTDLQPKISIDAAQLARTVEGLAESVDKAPKEGRVVFSGVRPRAVLPQEGLLLDRDSAVKAISTAFLRSQANVALNLVPAKPKTTEETVRQAFAEARRAVAAPITLTKDGKTAQLTPAAIAAHLVYVPDDDGVLKPHFDAEKALEPIQDQLVDLAKLPQNATFAIENGKPALIPGRQGRGVDAGRLATDIPGVLVKRGSRTIAVSLAAVKPELTTAEAAGLGIKENVAEFTTNFDCCQARATNIQRMARQLDGTIVLPRKTFSFNGTLGEPTAELGYLEAPQVVGGRMVNVMGGGGSQFATTLYNAVFSGGYENAEHTPMDYYAPRYPEGRDVTVLYPRRDYTWVNNSQYGVLIKAVATPTSVTVTLWSTKRYDKIEAVVSERRDVTAFRRQTSGQPGCLPTTGQPGFTVDVTRVFYDGGKEVKRDKKVTTKYRPQAQLACLATSGG</sequence>